<gene>
    <name evidence="10" type="ORF">AYO21_10848</name>
</gene>
<dbReference type="GeneID" id="34605957"/>
<feature type="transmembrane region" description="Helical" evidence="8">
    <location>
        <begin position="367"/>
        <end position="387"/>
    </location>
</feature>
<dbReference type="InterPro" id="IPR036259">
    <property type="entry name" value="MFS_trans_sf"/>
</dbReference>
<evidence type="ECO:0000256" key="4">
    <source>
        <dbReference type="ARBA" id="ARBA00022692"/>
    </source>
</evidence>
<evidence type="ECO:0000256" key="3">
    <source>
        <dbReference type="ARBA" id="ARBA00022448"/>
    </source>
</evidence>
<keyword evidence="5 8" id="KW-1133">Transmembrane helix</keyword>
<evidence type="ECO:0000256" key="2">
    <source>
        <dbReference type="ARBA" id="ARBA00010992"/>
    </source>
</evidence>
<accession>A0A177EU59</accession>
<keyword evidence="11" id="KW-1185">Reference proteome</keyword>
<evidence type="ECO:0000259" key="9">
    <source>
        <dbReference type="PROSITE" id="PS50850"/>
    </source>
</evidence>
<evidence type="ECO:0000256" key="1">
    <source>
        <dbReference type="ARBA" id="ARBA00004141"/>
    </source>
</evidence>
<dbReference type="Pfam" id="PF00083">
    <property type="entry name" value="Sugar_tr"/>
    <property type="match status" value="1"/>
</dbReference>
<name>A0A177EU59_9EURO</name>
<evidence type="ECO:0000313" key="10">
    <source>
        <dbReference type="EMBL" id="OAG34961.1"/>
    </source>
</evidence>
<dbReference type="GO" id="GO:0016020">
    <property type="term" value="C:membrane"/>
    <property type="evidence" value="ECO:0007669"/>
    <property type="project" value="UniProtKB-SubCell"/>
</dbReference>
<dbReference type="PROSITE" id="PS50850">
    <property type="entry name" value="MFS"/>
    <property type="match status" value="1"/>
</dbReference>
<dbReference type="InterPro" id="IPR005829">
    <property type="entry name" value="Sugar_transporter_CS"/>
</dbReference>
<feature type="domain" description="Major facilitator superfamily (MFS) profile" evidence="9">
    <location>
        <begin position="10"/>
        <end position="461"/>
    </location>
</feature>
<dbReference type="PROSITE" id="PS00216">
    <property type="entry name" value="SUGAR_TRANSPORT_1"/>
    <property type="match status" value="2"/>
</dbReference>
<evidence type="ECO:0000256" key="6">
    <source>
        <dbReference type="ARBA" id="ARBA00023136"/>
    </source>
</evidence>
<feature type="transmembrane region" description="Helical" evidence="8">
    <location>
        <begin position="438"/>
        <end position="457"/>
    </location>
</feature>
<feature type="transmembrane region" description="Helical" evidence="8">
    <location>
        <begin position="186"/>
        <end position="204"/>
    </location>
</feature>
<feature type="transmembrane region" description="Helical" evidence="8">
    <location>
        <begin position="340"/>
        <end position="361"/>
    </location>
</feature>
<dbReference type="OrthoDB" id="6612291at2759"/>
<protein>
    <recommendedName>
        <fullName evidence="9">Major facilitator superfamily (MFS) profile domain-containing protein</fullName>
    </recommendedName>
</protein>
<feature type="transmembrane region" description="Helical" evidence="8">
    <location>
        <begin position="309"/>
        <end position="333"/>
    </location>
</feature>
<comment type="subcellular location">
    <subcellularLocation>
        <location evidence="1">Membrane</location>
        <topology evidence="1">Multi-pass membrane protein</topology>
    </subcellularLocation>
</comment>
<sequence>MRMNWKNFGVCSAISSGMLCFAYPSSILASTIGQPAFLDYMGLLDGTDSISPHGNTLIGAFTGIFQAGSVFGVIMAGYVMEKWGRKTAMIVCSVISIISGAILTASLNPAMFMVFRFFTGLGSWGFLCINHVTAPVYTSELAQPEYRGLMVGMNGVMIGLGYSIASYVGLGFFYSTNVTAQWRGPLGLALFFPILMLLMLWFIPESPRYLLMARRPEEAWQIVSDLHKIKGDTRAEYARTEFFQMQKQVDIDREMNCSWWEMIRRPSYRKRAVMGATFAFLGQSSGATVITNYGTIIYRALGYGPRDQLIFQCGWISVAIFGNLGGAIALDYFGRKSLMLWAFIGCLVCLVIEAAMVALYADTGENKAGLGVAVAATYMFAVFYDPGIDANSAVFFSEIFPNHIRPKGATICYVVFALTDLVYLQVGPTAFQNIGYRFYIVFIVLMAVAVVWCWFLVPETKGMPLEEVAAIFGDADEVAVYLRDVHLDPTNDQLVVEHHDGKGGDSIEKVSELHEHMDRVESRDAKDAV</sequence>
<reference evidence="10 11" key="1">
    <citation type="submission" date="2016-03" db="EMBL/GenBank/DDBJ databases">
        <title>Draft genome sequence of the Fonsecaea monophora CBS 269.37.</title>
        <authorList>
            <person name="Bombassaro A."/>
            <person name="Vinicius W.A."/>
            <person name="De Hoog S."/>
            <person name="Sun J."/>
            <person name="Souza E.M."/>
            <person name="Raittz R.T."/>
            <person name="Costa F."/>
            <person name="Leao A.C."/>
            <person name="Tadra-Sfeir M.Z."/>
            <person name="Baura V."/>
            <person name="Balsanelli E."/>
            <person name="Pedrosa F.O."/>
            <person name="Moreno L.F."/>
            <person name="Steffens M.B."/>
            <person name="Xi L."/>
            <person name="Bocca A.L."/>
            <person name="Felipe M.S."/>
            <person name="Teixeira M."/>
            <person name="Telles Filho F.Q."/>
            <person name="Azevedo C.M."/>
            <person name="Gomes R."/>
            <person name="Vicente V.A."/>
        </authorList>
    </citation>
    <scope>NUCLEOTIDE SEQUENCE [LARGE SCALE GENOMIC DNA]</scope>
    <source>
        <strain evidence="10 11">CBS 269.37</strain>
    </source>
</reference>
<organism evidence="10 11">
    <name type="scientific">Fonsecaea monophora</name>
    <dbReference type="NCBI Taxonomy" id="254056"/>
    <lineage>
        <taxon>Eukaryota</taxon>
        <taxon>Fungi</taxon>
        <taxon>Dikarya</taxon>
        <taxon>Ascomycota</taxon>
        <taxon>Pezizomycotina</taxon>
        <taxon>Eurotiomycetes</taxon>
        <taxon>Chaetothyriomycetidae</taxon>
        <taxon>Chaetothyriales</taxon>
        <taxon>Herpotrichiellaceae</taxon>
        <taxon>Fonsecaea</taxon>
    </lineage>
</organism>
<keyword evidence="6 8" id="KW-0472">Membrane</keyword>
<dbReference type="Proteomes" id="UP000077002">
    <property type="component" value="Unassembled WGS sequence"/>
</dbReference>
<keyword evidence="4 8" id="KW-0812">Transmembrane</keyword>
<comment type="similarity">
    <text evidence="2 7">Belongs to the major facilitator superfamily. Sugar transporter (TC 2.A.1.1) family.</text>
</comment>
<keyword evidence="3 7" id="KW-0813">Transport</keyword>
<dbReference type="PANTHER" id="PTHR48022:SF11">
    <property type="entry name" value="MONOSACCHARIDE TRANSPORTER (HXT8), PUTATIVE (AFU_ORTHOLOGUE AFUA_2G08120)-RELATED"/>
    <property type="match status" value="1"/>
</dbReference>
<proteinExistence type="inferred from homology"/>
<evidence type="ECO:0000256" key="8">
    <source>
        <dbReference type="SAM" id="Phobius"/>
    </source>
</evidence>
<feature type="transmembrane region" description="Helical" evidence="8">
    <location>
        <begin position="87"/>
        <end position="107"/>
    </location>
</feature>
<evidence type="ECO:0000256" key="5">
    <source>
        <dbReference type="ARBA" id="ARBA00022989"/>
    </source>
</evidence>
<evidence type="ECO:0000313" key="11">
    <source>
        <dbReference type="Proteomes" id="UP000077002"/>
    </source>
</evidence>
<comment type="caution">
    <text evidence="10">The sequence shown here is derived from an EMBL/GenBank/DDBJ whole genome shotgun (WGS) entry which is preliminary data.</text>
</comment>
<dbReference type="InterPro" id="IPR005828">
    <property type="entry name" value="MFS_sugar_transport-like"/>
</dbReference>
<dbReference type="InterPro" id="IPR020846">
    <property type="entry name" value="MFS_dom"/>
</dbReference>
<dbReference type="PANTHER" id="PTHR48022">
    <property type="entry name" value="PLASTIDIC GLUCOSE TRANSPORTER 4"/>
    <property type="match status" value="1"/>
</dbReference>
<dbReference type="AlphaFoldDB" id="A0A177EU59"/>
<feature type="transmembrane region" description="Helical" evidence="8">
    <location>
        <begin position="57"/>
        <end position="80"/>
    </location>
</feature>
<dbReference type="SUPFAM" id="SSF103473">
    <property type="entry name" value="MFS general substrate transporter"/>
    <property type="match status" value="1"/>
</dbReference>
<dbReference type="InterPro" id="IPR003663">
    <property type="entry name" value="Sugar/inositol_transpt"/>
</dbReference>
<feature type="transmembrane region" description="Helical" evidence="8">
    <location>
        <begin position="113"/>
        <end position="137"/>
    </location>
</feature>
<feature type="transmembrane region" description="Helical" evidence="8">
    <location>
        <begin position="408"/>
        <end position="426"/>
    </location>
</feature>
<feature type="transmembrane region" description="Helical" evidence="8">
    <location>
        <begin position="149"/>
        <end position="174"/>
    </location>
</feature>
<dbReference type="RefSeq" id="XP_022506913.1">
    <property type="nucleotide sequence ID" value="XM_022660755.1"/>
</dbReference>
<dbReference type="Gene3D" id="1.20.1250.20">
    <property type="entry name" value="MFS general substrate transporter like domains"/>
    <property type="match status" value="1"/>
</dbReference>
<dbReference type="GO" id="GO:0005351">
    <property type="term" value="F:carbohydrate:proton symporter activity"/>
    <property type="evidence" value="ECO:0007669"/>
    <property type="project" value="TreeGrafter"/>
</dbReference>
<feature type="transmembrane region" description="Helical" evidence="8">
    <location>
        <begin position="272"/>
        <end position="297"/>
    </location>
</feature>
<dbReference type="InterPro" id="IPR050360">
    <property type="entry name" value="MFS_Sugar_Transporters"/>
</dbReference>
<dbReference type="EMBL" id="LVKK01000134">
    <property type="protein sequence ID" value="OAG34961.1"/>
    <property type="molecule type" value="Genomic_DNA"/>
</dbReference>
<evidence type="ECO:0000256" key="7">
    <source>
        <dbReference type="RuleBase" id="RU003346"/>
    </source>
</evidence>
<dbReference type="NCBIfam" id="TIGR00879">
    <property type="entry name" value="SP"/>
    <property type="match status" value="1"/>
</dbReference>